<evidence type="ECO:0000259" key="1">
    <source>
        <dbReference type="PROSITE" id="PS50878"/>
    </source>
</evidence>
<dbReference type="InterPro" id="IPR000477">
    <property type="entry name" value="RT_dom"/>
</dbReference>
<dbReference type="PANTHER" id="PTHR34047:SF8">
    <property type="entry name" value="PROTEIN YKFC"/>
    <property type="match status" value="1"/>
</dbReference>
<feature type="domain" description="Reverse transcriptase" evidence="1">
    <location>
        <begin position="1"/>
        <end position="42"/>
    </location>
</feature>
<accession>A0A3G3IH27</accession>
<dbReference type="PANTHER" id="PTHR34047">
    <property type="entry name" value="NUCLEAR INTRON MATURASE 1, MITOCHONDRIAL-RELATED"/>
    <property type="match status" value="1"/>
</dbReference>
<dbReference type="Pfam" id="PF08388">
    <property type="entry name" value="GIIM"/>
    <property type="match status" value="1"/>
</dbReference>
<dbReference type="InterPro" id="IPR013597">
    <property type="entry name" value="Mat_intron_G2"/>
</dbReference>
<name>A0A3G3IH27_9ARCH</name>
<evidence type="ECO:0000313" key="2">
    <source>
        <dbReference type="EMBL" id="AYQ54832.1"/>
    </source>
</evidence>
<dbReference type="EMBL" id="CP017686">
    <property type="protein sequence ID" value="AYQ54832.1"/>
    <property type="molecule type" value="Genomic_DNA"/>
</dbReference>
<dbReference type="SUPFAM" id="SSF56672">
    <property type="entry name" value="DNA/RNA polymerases"/>
    <property type="match status" value="1"/>
</dbReference>
<sequence>MGTEAVKKLLSTFLKERGLELSEEKTLITHIDDGFDFLGWNFRKHRNQGRRILIIRSSNKSLQSMKASIKETVLVKGKAKGQDELIRELNPKIRGWCNYHKSAMSSRTFCYLDSRLFQTLYRWGLRKHRKKGKRWVKDRYWHQRGSRKWTFCSDKEELFGPMDVKIKHHVKVIGTKNPYIDTEYFHDKQNNRKYERGYIGIRVSLCKSPGNNGLSLA</sequence>
<dbReference type="OMA" id="HITHIGE"/>
<evidence type="ECO:0000313" key="3">
    <source>
        <dbReference type="Proteomes" id="UP000273278"/>
    </source>
</evidence>
<proteinExistence type="predicted"/>
<dbReference type="InterPro" id="IPR051083">
    <property type="entry name" value="GrpII_Intron_Splice-Mob/Def"/>
</dbReference>
<organism evidence="2 3">
    <name type="scientific">Methanomethylophilus alvi</name>
    <dbReference type="NCBI Taxonomy" id="1291540"/>
    <lineage>
        <taxon>Archaea</taxon>
        <taxon>Methanobacteriati</taxon>
        <taxon>Thermoplasmatota</taxon>
        <taxon>Thermoplasmata</taxon>
        <taxon>Methanomassiliicoccales</taxon>
        <taxon>Methanomethylophilaceae</taxon>
        <taxon>Methanomethylophilus</taxon>
    </lineage>
</organism>
<dbReference type="AlphaFoldDB" id="A0A3G3IH27"/>
<dbReference type="RefSeq" id="WP_015504559.1">
    <property type="nucleotide sequence ID" value="NZ_CP017686.1"/>
</dbReference>
<dbReference type="Proteomes" id="UP000273278">
    <property type="component" value="Chromosome"/>
</dbReference>
<gene>
    <name evidence="2" type="ORF">BKD89_03300</name>
</gene>
<reference evidence="2 3" key="1">
    <citation type="submission" date="2016-10" db="EMBL/GenBank/DDBJ databases">
        <title>Complete genome of the TMA-utilizing, human hosted archaeon Methanomethylophilus alvus Gen. nov, sp. nov., strain Mx-05, derived from a pure culture.</title>
        <authorList>
            <person name="Brugere J.-F."/>
            <person name="Ben Hania W."/>
            <person name="Chaudhary P.P."/>
            <person name="Gaci N."/>
            <person name="Borrel G."/>
            <person name="Cao Van Tuat L."/>
            <person name="Fardeau M.-L."/>
            <person name="Harris H.M.B."/>
            <person name="O'Toole P.W."/>
            <person name="Ollivier B."/>
        </authorList>
    </citation>
    <scope>NUCLEOTIDE SEQUENCE [LARGE SCALE GENOMIC DNA]</scope>
    <source>
        <strain evidence="2 3">Mx-05</strain>
    </source>
</reference>
<dbReference type="PROSITE" id="PS50878">
    <property type="entry name" value="RT_POL"/>
    <property type="match status" value="1"/>
</dbReference>
<dbReference type="GeneID" id="41321461"/>
<dbReference type="InterPro" id="IPR043502">
    <property type="entry name" value="DNA/RNA_pol_sf"/>
</dbReference>
<protein>
    <recommendedName>
        <fullName evidence="1">Reverse transcriptase domain-containing protein</fullName>
    </recommendedName>
</protein>